<dbReference type="EMBL" id="NEXC01000146">
    <property type="protein sequence ID" value="PSN81810.1"/>
    <property type="molecule type" value="Genomic_DNA"/>
</dbReference>
<organism evidence="7 8">
    <name type="scientific">Candidatus Marsarchaeota G1 archaeon OSP_D</name>
    <dbReference type="NCBI Taxonomy" id="1978155"/>
    <lineage>
        <taxon>Archaea</taxon>
        <taxon>Candidatus Marsarchaeota</taxon>
        <taxon>Candidatus Marsarchaeota group 1</taxon>
    </lineage>
</organism>
<dbReference type="CDD" id="cd03224">
    <property type="entry name" value="ABC_TM1139_LivF_branched"/>
    <property type="match status" value="1"/>
</dbReference>
<dbReference type="InterPro" id="IPR052156">
    <property type="entry name" value="BCAA_Transport_ATP-bd_LivF"/>
</dbReference>
<evidence type="ECO:0000256" key="1">
    <source>
        <dbReference type="ARBA" id="ARBA00005417"/>
    </source>
</evidence>
<dbReference type="PROSITE" id="PS00211">
    <property type="entry name" value="ABC_TRANSPORTER_1"/>
    <property type="match status" value="1"/>
</dbReference>
<dbReference type="PANTHER" id="PTHR43820">
    <property type="entry name" value="HIGH-AFFINITY BRANCHED-CHAIN AMINO ACID TRANSPORT ATP-BINDING PROTEIN LIVF"/>
    <property type="match status" value="1"/>
</dbReference>
<dbReference type="GO" id="GO:0005524">
    <property type="term" value="F:ATP binding"/>
    <property type="evidence" value="ECO:0007669"/>
    <property type="project" value="UniProtKB-KW"/>
</dbReference>
<gene>
    <name evidence="7" type="ORF">B9Q01_10020</name>
</gene>
<dbReference type="InterPro" id="IPR003593">
    <property type="entry name" value="AAA+_ATPase"/>
</dbReference>
<evidence type="ECO:0000313" key="7">
    <source>
        <dbReference type="EMBL" id="PSN81810.1"/>
    </source>
</evidence>
<dbReference type="Proteomes" id="UP000240880">
    <property type="component" value="Unassembled WGS sequence"/>
</dbReference>
<dbReference type="InterPro" id="IPR003439">
    <property type="entry name" value="ABC_transporter-like_ATP-bd"/>
</dbReference>
<dbReference type="Gene3D" id="3.40.50.300">
    <property type="entry name" value="P-loop containing nucleotide triphosphate hydrolases"/>
    <property type="match status" value="1"/>
</dbReference>
<sequence length="235" mass="25931">MKQLLLLEKISASYNSLPVLHNIDLELYAGEFLSIIGANGMGKSTLLKTIIGAVKAVTGKIFFKGEDITNLSIHERVKKGISLVPEGRRIFPDLTVEENLKAAASYTKDNKVIGVAYEYFPVLKNKRNVLAGNLSGGEQQMLAIGRALIQKPSLLMMDEPSLGLSPAMVKNLYKNIYEIKRNNPTLSIVLVEQNAEYATLYADSVCVMESGKISEKMSLSELKESAFKKYFGFSD</sequence>
<dbReference type="GO" id="GO:0015807">
    <property type="term" value="P:L-amino acid transport"/>
    <property type="evidence" value="ECO:0007669"/>
    <property type="project" value="TreeGrafter"/>
</dbReference>
<accession>A0A2R6A5Z8</accession>
<evidence type="ECO:0000256" key="3">
    <source>
        <dbReference type="ARBA" id="ARBA00022741"/>
    </source>
</evidence>
<keyword evidence="3" id="KW-0547">Nucleotide-binding</keyword>
<keyword evidence="2" id="KW-0813">Transport</keyword>
<dbReference type="SMART" id="SM00382">
    <property type="entry name" value="AAA"/>
    <property type="match status" value="1"/>
</dbReference>
<evidence type="ECO:0000313" key="8">
    <source>
        <dbReference type="Proteomes" id="UP000240880"/>
    </source>
</evidence>
<keyword evidence="4" id="KW-0067">ATP-binding</keyword>
<evidence type="ECO:0000256" key="2">
    <source>
        <dbReference type="ARBA" id="ARBA00022448"/>
    </source>
</evidence>
<proteinExistence type="inferred from homology"/>
<evidence type="ECO:0000256" key="5">
    <source>
        <dbReference type="ARBA" id="ARBA00022970"/>
    </source>
</evidence>
<dbReference type="GO" id="GO:0015658">
    <property type="term" value="F:branched-chain amino acid transmembrane transporter activity"/>
    <property type="evidence" value="ECO:0007669"/>
    <property type="project" value="TreeGrafter"/>
</dbReference>
<evidence type="ECO:0000259" key="6">
    <source>
        <dbReference type="PROSITE" id="PS50893"/>
    </source>
</evidence>
<feature type="domain" description="ABC transporter" evidence="6">
    <location>
        <begin position="5"/>
        <end position="235"/>
    </location>
</feature>
<dbReference type="InterPro" id="IPR017871">
    <property type="entry name" value="ABC_transporter-like_CS"/>
</dbReference>
<reference evidence="7 8" key="1">
    <citation type="submission" date="2017-04" db="EMBL/GenBank/DDBJ databases">
        <title>Novel microbial lineages endemic to geothermal iron-oxide mats fill important gaps in the evolutionary history of Archaea.</title>
        <authorList>
            <person name="Jay Z.J."/>
            <person name="Beam J.P."/>
            <person name="Dlakic M."/>
            <person name="Rusch D.B."/>
            <person name="Kozubal M.A."/>
            <person name="Inskeep W.P."/>
        </authorList>
    </citation>
    <scope>NUCLEOTIDE SEQUENCE [LARGE SCALE GENOMIC DNA]</scope>
    <source>
        <strain evidence="7">OSP_D</strain>
    </source>
</reference>
<name>A0A2R6A5Z8_9ARCH</name>
<keyword evidence="5" id="KW-0029">Amino-acid transport</keyword>
<comment type="similarity">
    <text evidence="1">Belongs to the ABC transporter superfamily.</text>
</comment>
<dbReference type="PANTHER" id="PTHR43820:SF4">
    <property type="entry name" value="HIGH-AFFINITY BRANCHED-CHAIN AMINO ACID TRANSPORT ATP-BINDING PROTEIN LIVF"/>
    <property type="match status" value="1"/>
</dbReference>
<dbReference type="AlphaFoldDB" id="A0A2R6A5Z8"/>
<dbReference type="PROSITE" id="PS50893">
    <property type="entry name" value="ABC_TRANSPORTER_2"/>
    <property type="match status" value="1"/>
</dbReference>
<dbReference type="SUPFAM" id="SSF52540">
    <property type="entry name" value="P-loop containing nucleoside triphosphate hydrolases"/>
    <property type="match status" value="1"/>
</dbReference>
<dbReference type="InterPro" id="IPR027417">
    <property type="entry name" value="P-loop_NTPase"/>
</dbReference>
<dbReference type="Pfam" id="PF00005">
    <property type="entry name" value="ABC_tran"/>
    <property type="match status" value="1"/>
</dbReference>
<dbReference type="GO" id="GO:0016887">
    <property type="term" value="F:ATP hydrolysis activity"/>
    <property type="evidence" value="ECO:0007669"/>
    <property type="project" value="InterPro"/>
</dbReference>
<protein>
    <recommendedName>
        <fullName evidence="6">ABC transporter domain-containing protein</fullName>
    </recommendedName>
</protein>
<comment type="caution">
    <text evidence="7">The sequence shown here is derived from an EMBL/GenBank/DDBJ whole genome shotgun (WGS) entry which is preliminary data.</text>
</comment>
<evidence type="ECO:0000256" key="4">
    <source>
        <dbReference type="ARBA" id="ARBA00022840"/>
    </source>
</evidence>